<accession>A0A6A7A4T7</accession>
<sequence>MKLFTTILVLCAAAFVAANGRPGGPNSGPCVACSTPGDHCATVGSGEKVKIACQGGCMSVIERGAQVACE</sequence>
<dbReference type="AlphaFoldDB" id="A0A6A7A4T7"/>
<evidence type="ECO:0000313" key="3">
    <source>
        <dbReference type="Proteomes" id="UP000799424"/>
    </source>
</evidence>
<protein>
    <recommendedName>
        <fullName evidence="4">Extracellular membrane protein CFEM domain-containing protein</fullName>
    </recommendedName>
</protein>
<dbReference type="EMBL" id="MU006222">
    <property type="protein sequence ID" value="KAF2828322.1"/>
    <property type="molecule type" value="Genomic_DNA"/>
</dbReference>
<dbReference type="Proteomes" id="UP000799424">
    <property type="component" value="Unassembled WGS sequence"/>
</dbReference>
<keyword evidence="1" id="KW-0732">Signal</keyword>
<gene>
    <name evidence="2" type="ORF">CC86DRAFT_368584</name>
</gene>
<feature type="chain" id="PRO_5025498335" description="Extracellular membrane protein CFEM domain-containing protein" evidence="1">
    <location>
        <begin position="21"/>
        <end position="70"/>
    </location>
</feature>
<reference evidence="2" key="1">
    <citation type="journal article" date="2020" name="Stud. Mycol.">
        <title>101 Dothideomycetes genomes: a test case for predicting lifestyles and emergence of pathogens.</title>
        <authorList>
            <person name="Haridas S."/>
            <person name="Albert R."/>
            <person name="Binder M."/>
            <person name="Bloem J."/>
            <person name="Labutti K."/>
            <person name="Salamov A."/>
            <person name="Andreopoulos B."/>
            <person name="Baker S."/>
            <person name="Barry K."/>
            <person name="Bills G."/>
            <person name="Bluhm B."/>
            <person name="Cannon C."/>
            <person name="Castanera R."/>
            <person name="Culley D."/>
            <person name="Daum C."/>
            <person name="Ezra D."/>
            <person name="Gonzalez J."/>
            <person name="Henrissat B."/>
            <person name="Kuo A."/>
            <person name="Liang C."/>
            <person name="Lipzen A."/>
            <person name="Lutzoni F."/>
            <person name="Magnuson J."/>
            <person name="Mondo S."/>
            <person name="Nolan M."/>
            <person name="Ohm R."/>
            <person name="Pangilinan J."/>
            <person name="Park H.-J."/>
            <person name="Ramirez L."/>
            <person name="Alfaro M."/>
            <person name="Sun H."/>
            <person name="Tritt A."/>
            <person name="Yoshinaga Y."/>
            <person name="Zwiers L.-H."/>
            <person name="Turgeon B."/>
            <person name="Goodwin S."/>
            <person name="Spatafora J."/>
            <person name="Crous P."/>
            <person name="Grigoriev I."/>
        </authorList>
    </citation>
    <scope>NUCLEOTIDE SEQUENCE</scope>
    <source>
        <strain evidence="2">CBS 113818</strain>
    </source>
</reference>
<organism evidence="2 3">
    <name type="scientific">Ophiobolus disseminans</name>
    <dbReference type="NCBI Taxonomy" id="1469910"/>
    <lineage>
        <taxon>Eukaryota</taxon>
        <taxon>Fungi</taxon>
        <taxon>Dikarya</taxon>
        <taxon>Ascomycota</taxon>
        <taxon>Pezizomycotina</taxon>
        <taxon>Dothideomycetes</taxon>
        <taxon>Pleosporomycetidae</taxon>
        <taxon>Pleosporales</taxon>
        <taxon>Pleosporineae</taxon>
        <taxon>Phaeosphaeriaceae</taxon>
        <taxon>Ophiobolus</taxon>
    </lineage>
</organism>
<proteinExistence type="predicted"/>
<feature type="signal peptide" evidence="1">
    <location>
        <begin position="1"/>
        <end position="20"/>
    </location>
</feature>
<evidence type="ECO:0000256" key="1">
    <source>
        <dbReference type="SAM" id="SignalP"/>
    </source>
</evidence>
<evidence type="ECO:0008006" key="4">
    <source>
        <dbReference type="Google" id="ProtNLM"/>
    </source>
</evidence>
<keyword evidence="3" id="KW-1185">Reference proteome</keyword>
<name>A0A6A7A4T7_9PLEO</name>
<evidence type="ECO:0000313" key="2">
    <source>
        <dbReference type="EMBL" id="KAF2828322.1"/>
    </source>
</evidence>